<dbReference type="Gene3D" id="3.40.50.1820">
    <property type="entry name" value="alpha/beta hydrolase"/>
    <property type="match status" value="1"/>
</dbReference>
<sequence length="373" mass="41318">MISPFEVRIDAEVIADLRARLHRTRWPEEATTPGWEQGTPLAYAKGLCSYWADGYDFAAAQERLNRHPQFRTVIDELGVHFVHVRSARSDATPLLLTHGWPGSVAEFAEVIGPLADPSAGEPAFHVVCPSLPGYGFSDKPAGPGWTVHRIADAWAELMTRLGYRRFIAQGHDWGTSVSTALAVRHPARLIGIHLMPPLVAPDPATLDDLTEAERAAIADLAEAASGDGYSFEQSTRPQTIGYALVDSPAALCTWIAEKFHAWSDGDVDRDRFLDNLMLYWVPATGASAARLYRESFPEVQALFRDGATDVIRVPTACSVFPKENPRPSRRWAARRFPDIRYWNEPARGGHFAAFEQPTLFVAEIRAAWRPAPP</sequence>
<dbReference type="RefSeq" id="WP_020512375.1">
    <property type="nucleotide sequence ID" value="NZ_JBIAZU010000006.1"/>
</dbReference>
<dbReference type="EC" id="3.-.-.-" evidence="5"/>
<dbReference type="Pfam" id="PF06441">
    <property type="entry name" value="EHN"/>
    <property type="match status" value="1"/>
</dbReference>
<feature type="domain" description="Epoxide hydrolase N-terminal" evidence="4">
    <location>
        <begin position="2"/>
        <end position="107"/>
    </location>
</feature>
<evidence type="ECO:0000313" key="5">
    <source>
        <dbReference type="EMBL" id="MFF5294132.1"/>
    </source>
</evidence>
<dbReference type="InterPro" id="IPR000073">
    <property type="entry name" value="AB_hydrolase_1"/>
</dbReference>
<reference evidence="5 6" key="1">
    <citation type="submission" date="2024-10" db="EMBL/GenBank/DDBJ databases">
        <title>The Natural Products Discovery Center: Release of the First 8490 Sequenced Strains for Exploring Actinobacteria Biosynthetic Diversity.</title>
        <authorList>
            <person name="Kalkreuter E."/>
            <person name="Kautsar S.A."/>
            <person name="Yang D."/>
            <person name="Bader C.D."/>
            <person name="Teijaro C.N."/>
            <person name="Fluegel L."/>
            <person name="Davis C.M."/>
            <person name="Simpson J.R."/>
            <person name="Lauterbach L."/>
            <person name="Steele A.D."/>
            <person name="Gui C."/>
            <person name="Meng S."/>
            <person name="Li G."/>
            <person name="Viehrig K."/>
            <person name="Ye F."/>
            <person name="Su P."/>
            <person name="Kiefer A.F."/>
            <person name="Nichols A."/>
            <person name="Cepeda A.J."/>
            <person name="Yan W."/>
            <person name="Fan B."/>
            <person name="Jiang Y."/>
            <person name="Adhikari A."/>
            <person name="Zheng C.-J."/>
            <person name="Schuster L."/>
            <person name="Cowan T.M."/>
            <person name="Smanski M.J."/>
            <person name="Chevrette M.G."/>
            <person name="De Carvalho L.P.S."/>
            <person name="Shen B."/>
        </authorList>
    </citation>
    <scope>NUCLEOTIDE SEQUENCE [LARGE SCALE GENOMIC DNA]</scope>
    <source>
        <strain evidence="5 6">NPDC000087</strain>
    </source>
</reference>
<dbReference type="Proteomes" id="UP001602245">
    <property type="component" value="Unassembled WGS sequence"/>
</dbReference>
<evidence type="ECO:0000256" key="2">
    <source>
        <dbReference type="ARBA" id="ARBA00022797"/>
    </source>
</evidence>
<dbReference type="PRINTS" id="PR00412">
    <property type="entry name" value="EPOXHYDRLASE"/>
</dbReference>
<accession>A0ABW6WLG9</accession>
<keyword evidence="2" id="KW-0058">Aromatic hydrocarbons catabolism</keyword>
<protein>
    <submittedName>
        <fullName evidence="5">Epoxide hydrolase family protein</fullName>
        <ecNumber evidence="5">3.-.-.-</ecNumber>
    </submittedName>
</protein>
<dbReference type="PANTHER" id="PTHR21661">
    <property type="entry name" value="EPOXIDE HYDROLASE 1-RELATED"/>
    <property type="match status" value="1"/>
</dbReference>
<evidence type="ECO:0000256" key="1">
    <source>
        <dbReference type="ARBA" id="ARBA00010088"/>
    </source>
</evidence>
<dbReference type="InterPro" id="IPR029058">
    <property type="entry name" value="AB_hydrolase_fold"/>
</dbReference>
<organism evidence="5 6">
    <name type="scientific">Paractinoplanes globisporus</name>
    <dbReference type="NCBI Taxonomy" id="113565"/>
    <lineage>
        <taxon>Bacteria</taxon>
        <taxon>Bacillati</taxon>
        <taxon>Actinomycetota</taxon>
        <taxon>Actinomycetes</taxon>
        <taxon>Micromonosporales</taxon>
        <taxon>Micromonosporaceae</taxon>
        <taxon>Paractinoplanes</taxon>
    </lineage>
</organism>
<keyword evidence="3 5" id="KW-0378">Hydrolase</keyword>
<dbReference type="InterPro" id="IPR016292">
    <property type="entry name" value="Epoxide_hydrolase"/>
</dbReference>
<keyword evidence="6" id="KW-1185">Reference proteome</keyword>
<evidence type="ECO:0000313" key="6">
    <source>
        <dbReference type="Proteomes" id="UP001602245"/>
    </source>
</evidence>
<dbReference type="PANTHER" id="PTHR21661:SF35">
    <property type="entry name" value="EPOXIDE HYDROLASE"/>
    <property type="match status" value="1"/>
</dbReference>
<dbReference type="InterPro" id="IPR000639">
    <property type="entry name" value="Epox_hydrolase-like"/>
</dbReference>
<evidence type="ECO:0000259" key="4">
    <source>
        <dbReference type="Pfam" id="PF06441"/>
    </source>
</evidence>
<comment type="caution">
    <text evidence="5">The sequence shown here is derived from an EMBL/GenBank/DDBJ whole genome shotgun (WGS) entry which is preliminary data.</text>
</comment>
<dbReference type="GO" id="GO:0016787">
    <property type="term" value="F:hydrolase activity"/>
    <property type="evidence" value="ECO:0007669"/>
    <property type="project" value="UniProtKB-KW"/>
</dbReference>
<dbReference type="PIRSF" id="PIRSF001112">
    <property type="entry name" value="Epoxide_hydrolase"/>
    <property type="match status" value="1"/>
</dbReference>
<proteinExistence type="inferred from homology"/>
<gene>
    <name evidence="5" type="ORF">ACFY35_32255</name>
</gene>
<dbReference type="SUPFAM" id="SSF53474">
    <property type="entry name" value="alpha/beta-Hydrolases"/>
    <property type="match status" value="1"/>
</dbReference>
<evidence type="ECO:0000256" key="3">
    <source>
        <dbReference type="ARBA" id="ARBA00022801"/>
    </source>
</evidence>
<dbReference type="EMBL" id="JBIAZU010000006">
    <property type="protein sequence ID" value="MFF5294132.1"/>
    <property type="molecule type" value="Genomic_DNA"/>
</dbReference>
<dbReference type="PRINTS" id="PR00111">
    <property type="entry name" value="ABHYDROLASE"/>
</dbReference>
<name>A0ABW6WLG9_9ACTN</name>
<comment type="similarity">
    <text evidence="1">Belongs to the peptidase S33 family.</text>
</comment>
<dbReference type="InterPro" id="IPR010497">
    <property type="entry name" value="Epoxide_hydro_N"/>
</dbReference>